<dbReference type="GO" id="GO:0016746">
    <property type="term" value="F:acyltransferase activity"/>
    <property type="evidence" value="ECO:0007669"/>
    <property type="project" value="UniProtKB-KW"/>
</dbReference>
<protein>
    <submittedName>
        <fullName evidence="2">GNAT family N-acetyltransferase</fullName>
        <ecNumber evidence="2">2.3.1.-</ecNumber>
    </submittedName>
</protein>
<keyword evidence="2" id="KW-0012">Acyltransferase</keyword>
<sequence length="351" mass="38661">MKWTIEPAASFAQRAEQWRVLNAATLASPLLEPEFVTQLLTHFGKGEVLARCEEGGATVAMALLSRRRAGTWETFQPSQAPVGMWLQQPGLDTGVLMAGLMRALPGFPLVLSLLQRDPALEARPAGGAGVSTMDYIATARVTVSGSFDDYWAGRGKNLRSNLKKQRARLAREGIATRMDVVTGAGQAAAAIDDYARLEQSGWKAGQGTAVQASTAQGRFYRALFESACARGQGRIYRYWFGEQLVAMDLCLAVDGTVIILKTAYDASAPQGLSPTLLMREEQFRALFDSGDVRVIEFYGKVMEWHTRWTDEVRTMYHVTAFRWPVLGALKQLLKARPRRQAARLEASPDSN</sequence>
<evidence type="ECO:0000313" key="2">
    <source>
        <dbReference type="EMBL" id="MCC6070647.1"/>
    </source>
</evidence>
<dbReference type="Proteomes" id="UP001198701">
    <property type="component" value="Unassembled WGS sequence"/>
</dbReference>
<keyword evidence="3" id="KW-1185">Reference proteome</keyword>
<dbReference type="EC" id="2.3.1.-" evidence="2"/>
<dbReference type="RefSeq" id="WP_229431573.1">
    <property type="nucleotide sequence ID" value="NZ_JAJHPV010000010.1"/>
</dbReference>
<name>A0ABS8IS44_9BURK</name>
<feature type="domain" description="BioF2-like acetyltransferase" evidence="1">
    <location>
        <begin position="157"/>
        <end position="304"/>
    </location>
</feature>
<accession>A0ABS8IS44</accession>
<reference evidence="2 3" key="1">
    <citation type="submission" date="2021-11" db="EMBL/GenBank/DDBJ databases">
        <authorList>
            <person name="Huq M.A."/>
        </authorList>
    </citation>
    <scope>NUCLEOTIDE SEQUENCE [LARGE SCALE GENOMIC DNA]</scope>
    <source>
        <strain evidence="2 3">MAHUQ-52</strain>
    </source>
</reference>
<dbReference type="Gene3D" id="3.40.630.30">
    <property type="match status" value="1"/>
</dbReference>
<evidence type="ECO:0000259" key="1">
    <source>
        <dbReference type="Pfam" id="PF13480"/>
    </source>
</evidence>
<keyword evidence="2" id="KW-0808">Transferase</keyword>
<organism evidence="2 3">
    <name type="scientific">Massilia agrisoli</name>
    <dbReference type="NCBI Taxonomy" id="2892444"/>
    <lineage>
        <taxon>Bacteria</taxon>
        <taxon>Pseudomonadati</taxon>
        <taxon>Pseudomonadota</taxon>
        <taxon>Betaproteobacteria</taxon>
        <taxon>Burkholderiales</taxon>
        <taxon>Oxalobacteraceae</taxon>
        <taxon>Telluria group</taxon>
        <taxon>Massilia</taxon>
    </lineage>
</organism>
<proteinExistence type="predicted"/>
<evidence type="ECO:0000313" key="3">
    <source>
        <dbReference type="Proteomes" id="UP001198701"/>
    </source>
</evidence>
<dbReference type="InterPro" id="IPR038740">
    <property type="entry name" value="BioF2-like_GNAT_dom"/>
</dbReference>
<dbReference type="Pfam" id="PF13480">
    <property type="entry name" value="Acetyltransf_6"/>
    <property type="match status" value="1"/>
</dbReference>
<comment type="caution">
    <text evidence="2">The sequence shown here is derived from an EMBL/GenBank/DDBJ whole genome shotgun (WGS) entry which is preliminary data.</text>
</comment>
<dbReference type="EMBL" id="JAJHPV010000010">
    <property type="protein sequence ID" value="MCC6070647.1"/>
    <property type="molecule type" value="Genomic_DNA"/>
</dbReference>
<dbReference type="SUPFAM" id="SSF55729">
    <property type="entry name" value="Acyl-CoA N-acyltransferases (Nat)"/>
    <property type="match status" value="1"/>
</dbReference>
<dbReference type="InterPro" id="IPR016181">
    <property type="entry name" value="Acyl_CoA_acyltransferase"/>
</dbReference>
<gene>
    <name evidence="2" type="ORF">LMJ30_06725</name>
</gene>